<evidence type="ECO:0000256" key="3">
    <source>
        <dbReference type="ARBA" id="ARBA00022544"/>
    </source>
</evidence>
<evidence type="ECO:0000313" key="11">
    <source>
        <dbReference type="Proteomes" id="UP001300012"/>
    </source>
</evidence>
<dbReference type="PROSITE" id="PS51257">
    <property type="entry name" value="PROKAR_LIPOPROTEIN"/>
    <property type="match status" value="1"/>
</dbReference>
<proteinExistence type="inferred from homology"/>
<dbReference type="NCBIfam" id="TIGR02887">
    <property type="entry name" value="spore_ger_x_C"/>
    <property type="match status" value="1"/>
</dbReference>
<name>A0ABT1YGE8_9BACL</name>
<keyword evidence="7" id="KW-0449">Lipoprotein</keyword>
<dbReference type="PANTHER" id="PTHR35789">
    <property type="entry name" value="SPORE GERMINATION PROTEIN B3"/>
    <property type="match status" value="1"/>
</dbReference>
<dbReference type="PANTHER" id="PTHR35789:SF1">
    <property type="entry name" value="SPORE GERMINATION PROTEIN B3"/>
    <property type="match status" value="1"/>
</dbReference>
<evidence type="ECO:0000313" key="10">
    <source>
        <dbReference type="EMBL" id="MCR8632272.1"/>
    </source>
</evidence>
<reference evidence="10 11" key="1">
    <citation type="submission" date="2022-08" db="EMBL/GenBank/DDBJ databases">
        <title>Paenibacillus endoradicis sp. nov., Paenibacillus radicibacter sp. nov and Paenibacillus pararadicis sp. nov., three cold-adapted plant growth-promoting bacteria isolated from root of Larix gmelinii in Great Khingan.</title>
        <authorList>
            <person name="Xue H."/>
        </authorList>
    </citation>
    <scope>NUCLEOTIDE SEQUENCE [LARGE SCALE GENOMIC DNA]</scope>
    <source>
        <strain evidence="10 11">N5-1-1-5</strain>
    </source>
</reference>
<evidence type="ECO:0000256" key="4">
    <source>
        <dbReference type="ARBA" id="ARBA00022729"/>
    </source>
</evidence>
<keyword evidence="3" id="KW-0309">Germination</keyword>
<dbReference type="InterPro" id="IPR046953">
    <property type="entry name" value="Spore_GerAC-like_C"/>
</dbReference>
<evidence type="ECO:0000259" key="8">
    <source>
        <dbReference type="Pfam" id="PF05504"/>
    </source>
</evidence>
<comment type="subcellular location">
    <subcellularLocation>
        <location evidence="1">Membrane</location>
        <topology evidence="1">Lipid-anchor</topology>
    </subcellularLocation>
</comment>
<gene>
    <name evidence="10" type="ORF">NV381_13770</name>
</gene>
<evidence type="ECO:0000256" key="7">
    <source>
        <dbReference type="ARBA" id="ARBA00023288"/>
    </source>
</evidence>
<accession>A0ABT1YGE8</accession>
<dbReference type="Pfam" id="PF05504">
    <property type="entry name" value="Spore_GerAC"/>
    <property type="match status" value="1"/>
</dbReference>
<feature type="domain" description="Spore germination protein N-terminal" evidence="9">
    <location>
        <begin position="26"/>
        <end position="195"/>
    </location>
</feature>
<comment type="similarity">
    <text evidence="2">Belongs to the GerABKC lipoprotein family.</text>
</comment>
<comment type="caution">
    <text evidence="10">The sequence shown here is derived from an EMBL/GenBank/DDBJ whole genome shotgun (WGS) entry which is preliminary data.</text>
</comment>
<dbReference type="InterPro" id="IPR008844">
    <property type="entry name" value="Spore_GerAC-like"/>
</dbReference>
<dbReference type="EMBL" id="JANQBD010000009">
    <property type="protein sequence ID" value="MCR8632272.1"/>
    <property type="molecule type" value="Genomic_DNA"/>
</dbReference>
<sequence length="430" mass="48211">MSLFIRTSRALLALLVSLPLLTGCWDRLDPENMAFIIAVGVDSGPKNDYIFTFAIAVPKTNGGGQSSNDSQKKIVSVHSEQSSDIATALLASQSFVARRLTLIHSKAFILGEGMARKGVMPILGEVVRNREFRRTVNVITTRGKAETFIQHIQPTTEKDINLWFELELDPHNMGGIVPMNSRFHDFIMDIENVGTGATTILAAPRPDIKKVTAQLSTENEHSDSKTKQPLVGKQIAGSLRRSGEVPVEFFGSAIYQDGTLAGFLTGEETKILNVLRGEFFGTTWGFRDPSESKLNLTINMRAQKKAQMKVTRKNDKVTVTFSVKMEGDLIGVQTVVDYTNPENTKKLEQSIQNQLHSESIKLLNKTLHQWQVDCFSINNRLKSTFSTLKEWYAFKWKDHMKDIDYNVEISFKMRRHGDQVGPAIEGDKMQ</sequence>
<dbReference type="RefSeq" id="WP_258213870.1">
    <property type="nucleotide sequence ID" value="NZ_JANQBD010000009.1"/>
</dbReference>
<organism evidence="10 11">
    <name type="scientific">Paenibacillus radicis</name>
    <name type="common">ex Xue et al. 2023</name>
    <dbReference type="NCBI Taxonomy" id="2972489"/>
    <lineage>
        <taxon>Bacteria</taxon>
        <taxon>Bacillati</taxon>
        <taxon>Bacillota</taxon>
        <taxon>Bacilli</taxon>
        <taxon>Bacillales</taxon>
        <taxon>Paenibacillaceae</taxon>
        <taxon>Paenibacillus</taxon>
    </lineage>
</organism>
<feature type="domain" description="Spore germination GerAC-like C-terminal" evidence="8">
    <location>
        <begin position="251"/>
        <end position="417"/>
    </location>
</feature>
<keyword evidence="6" id="KW-0564">Palmitate</keyword>
<dbReference type="InterPro" id="IPR038501">
    <property type="entry name" value="Spore_GerAC_C_sf"/>
</dbReference>
<keyword evidence="5" id="KW-0472">Membrane</keyword>
<dbReference type="Pfam" id="PF25198">
    <property type="entry name" value="Spore_GerAC_N"/>
    <property type="match status" value="1"/>
</dbReference>
<keyword evidence="4" id="KW-0732">Signal</keyword>
<evidence type="ECO:0000256" key="5">
    <source>
        <dbReference type="ARBA" id="ARBA00023136"/>
    </source>
</evidence>
<protein>
    <submittedName>
        <fullName evidence="10">Ger(X)C family spore germination protein</fullName>
    </submittedName>
</protein>
<dbReference type="Gene3D" id="3.30.300.210">
    <property type="entry name" value="Nutrient germinant receptor protein C, domain 3"/>
    <property type="match status" value="1"/>
</dbReference>
<evidence type="ECO:0000256" key="6">
    <source>
        <dbReference type="ARBA" id="ARBA00023139"/>
    </source>
</evidence>
<evidence type="ECO:0000259" key="9">
    <source>
        <dbReference type="Pfam" id="PF25198"/>
    </source>
</evidence>
<keyword evidence="11" id="KW-1185">Reference proteome</keyword>
<evidence type="ECO:0000256" key="1">
    <source>
        <dbReference type="ARBA" id="ARBA00004635"/>
    </source>
</evidence>
<evidence type="ECO:0000256" key="2">
    <source>
        <dbReference type="ARBA" id="ARBA00007886"/>
    </source>
</evidence>
<dbReference type="InterPro" id="IPR057336">
    <property type="entry name" value="GerAC_N"/>
</dbReference>
<dbReference type="Proteomes" id="UP001300012">
    <property type="component" value="Unassembled WGS sequence"/>
</dbReference>